<feature type="compositionally biased region" description="Basic and acidic residues" evidence="4">
    <location>
        <begin position="43"/>
        <end position="66"/>
    </location>
</feature>
<dbReference type="InterPro" id="IPR013085">
    <property type="entry name" value="U1-CZ_Znf_C2H2"/>
</dbReference>
<keyword evidence="3" id="KW-0862">Zinc</keyword>
<sequence length="287" mass="32219">MSEYWKSTPKYWCKFCKDYVRDTPFAKQQHDATPKHQGNIQRSLRDLHKTHEKEEREKQRAKDEVARLNGVVSGIGASGSSKDAPWKKPTPTAAPPKEATPEERKRQLAKLAEMGVAVPEHFRREMAMVGDWQVISEKSVGSSAKQEDDANSQPLNVGVRKRKLEGQDEEEEAAETITKKKGWGHTFKTFSGSRGDEDLEVLLKITKSKQTPASKDESQVKEDPEIDMEPGIKQEPQIKEEAGEHELGVIPTLAIMEDPGDIVKAEKDTGAPVVVFKKRKTKAVRPK</sequence>
<keyword evidence="7" id="KW-1185">Reference proteome</keyword>
<feature type="compositionally biased region" description="Basic and acidic residues" evidence="4">
    <location>
        <begin position="214"/>
        <end position="223"/>
    </location>
</feature>
<evidence type="ECO:0000256" key="2">
    <source>
        <dbReference type="ARBA" id="ARBA00022771"/>
    </source>
</evidence>
<feature type="region of interest" description="Disordered" evidence="4">
    <location>
        <begin position="207"/>
        <end position="232"/>
    </location>
</feature>
<dbReference type="PANTHER" id="PTHR13173">
    <property type="entry name" value="WW DOMAIN BINDING PROTEIN 4"/>
    <property type="match status" value="1"/>
</dbReference>
<keyword evidence="1" id="KW-0479">Metal-binding</keyword>
<dbReference type="GO" id="GO:0071011">
    <property type="term" value="C:precatalytic spliceosome"/>
    <property type="evidence" value="ECO:0007669"/>
    <property type="project" value="TreeGrafter"/>
</dbReference>
<reference evidence="6 7" key="1">
    <citation type="journal article" date="2016" name="Nat. Commun.">
        <title>Ectomycorrhizal ecology is imprinted in the genome of the dominant symbiotic fungus Cenococcum geophilum.</title>
        <authorList>
            <consortium name="DOE Joint Genome Institute"/>
            <person name="Peter M."/>
            <person name="Kohler A."/>
            <person name="Ohm R.A."/>
            <person name="Kuo A."/>
            <person name="Krutzmann J."/>
            <person name="Morin E."/>
            <person name="Arend M."/>
            <person name="Barry K.W."/>
            <person name="Binder M."/>
            <person name="Choi C."/>
            <person name="Clum A."/>
            <person name="Copeland A."/>
            <person name="Grisel N."/>
            <person name="Haridas S."/>
            <person name="Kipfer T."/>
            <person name="LaButti K."/>
            <person name="Lindquist E."/>
            <person name="Lipzen A."/>
            <person name="Maire R."/>
            <person name="Meier B."/>
            <person name="Mihaltcheva S."/>
            <person name="Molinier V."/>
            <person name="Murat C."/>
            <person name="Poggeler S."/>
            <person name="Quandt C.A."/>
            <person name="Sperisen C."/>
            <person name="Tritt A."/>
            <person name="Tisserant E."/>
            <person name="Crous P.W."/>
            <person name="Henrissat B."/>
            <person name="Nehls U."/>
            <person name="Egli S."/>
            <person name="Spatafora J.W."/>
            <person name="Grigoriev I.V."/>
            <person name="Martin F.M."/>
        </authorList>
    </citation>
    <scope>NUCLEOTIDE SEQUENCE [LARGE SCALE GENOMIC DNA]</scope>
    <source>
        <strain evidence="6 7">CBS 459.81</strain>
    </source>
</reference>
<dbReference type="Pfam" id="PF06220">
    <property type="entry name" value="zf-U1"/>
    <property type="match status" value="1"/>
</dbReference>
<dbReference type="SMART" id="SM00451">
    <property type="entry name" value="ZnF_U1"/>
    <property type="match status" value="1"/>
</dbReference>
<accession>A0A8E2EAN4</accession>
<dbReference type="GO" id="GO:0003723">
    <property type="term" value="F:RNA binding"/>
    <property type="evidence" value="ECO:0007669"/>
    <property type="project" value="TreeGrafter"/>
</dbReference>
<feature type="compositionally biased region" description="Low complexity" evidence="4">
    <location>
        <begin position="70"/>
        <end position="97"/>
    </location>
</feature>
<organism evidence="6 7">
    <name type="scientific">Lepidopterella palustris CBS 459.81</name>
    <dbReference type="NCBI Taxonomy" id="1314670"/>
    <lineage>
        <taxon>Eukaryota</taxon>
        <taxon>Fungi</taxon>
        <taxon>Dikarya</taxon>
        <taxon>Ascomycota</taxon>
        <taxon>Pezizomycotina</taxon>
        <taxon>Dothideomycetes</taxon>
        <taxon>Pleosporomycetidae</taxon>
        <taxon>Mytilinidiales</taxon>
        <taxon>Argynnaceae</taxon>
        <taxon>Lepidopterella</taxon>
    </lineage>
</organism>
<gene>
    <name evidence="6" type="ORF">K432DRAFT_434823</name>
</gene>
<evidence type="ECO:0000313" key="6">
    <source>
        <dbReference type="EMBL" id="OCK80340.1"/>
    </source>
</evidence>
<dbReference type="OrthoDB" id="191651at2759"/>
<evidence type="ECO:0000256" key="1">
    <source>
        <dbReference type="ARBA" id="ARBA00022723"/>
    </source>
</evidence>
<dbReference type="EMBL" id="KV744964">
    <property type="protein sequence ID" value="OCK80340.1"/>
    <property type="molecule type" value="Genomic_DNA"/>
</dbReference>
<dbReference type="SUPFAM" id="SSF57667">
    <property type="entry name" value="beta-beta-alpha zinc fingers"/>
    <property type="match status" value="1"/>
</dbReference>
<dbReference type="InterPro" id="IPR003604">
    <property type="entry name" value="Matrin/U1-like-C_Znf_C2H2"/>
</dbReference>
<dbReference type="GO" id="GO:0008270">
    <property type="term" value="F:zinc ion binding"/>
    <property type="evidence" value="ECO:0007669"/>
    <property type="project" value="UniProtKB-KW"/>
</dbReference>
<dbReference type="GO" id="GO:0000398">
    <property type="term" value="P:mRNA splicing, via spliceosome"/>
    <property type="evidence" value="ECO:0007669"/>
    <property type="project" value="InterPro"/>
</dbReference>
<evidence type="ECO:0000313" key="7">
    <source>
        <dbReference type="Proteomes" id="UP000250266"/>
    </source>
</evidence>
<feature type="region of interest" description="Disordered" evidence="4">
    <location>
        <begin position="27"/>
        <end position="106"/>
    </location>
</feature>
<evidence type="ECO:0000256" key="4">
    <source>
        <dbReference type="SAM" id="MobiDB-lite"/>
    </source>
</evidence>
<evidence type="ECO:0000259" key="5">
    <source>
        <dbReference type="SMART" id="SM00451"/>
    </source>
</evidence>
<feature type="region of interest" description="Disordered" evidence="4">
    <location>
        <begin position="140"/>
        <end position="170"/>
    </location>
</feature>
<dbReference type="Gene3D" id="3.30.160.60">
    <property type="entry name" value="Classic Zinc Finger"/>
    <property type="match status" value="1"/>
</dbReference>
<dbReference type="InterPro" id="IPR040023">
    <property type="entry name" value="WBP4"/>
</dbReference>
<proteinExistence type="predicted"/>
<keyword evidence="2" id="KW-0863">Zinc-finger</keyword>
<dbReference type="InterPro" id="IPR036236">
    <property type="entry name" value="Znf_C2H2_sf"/>
</dbReference>
<dbReference type="Proteomes" id="UP000250266">
    <property type="component" value="Unassembled WGS sequence"/>
</dbReference>
<protein>
    <recommendedName>
        <fullName evidence="5">U1-type domain-containing protein</fullName>
    </recommendedName>
</protein>
<name>A0A8E2EAN4_9PEZI</name>
<evidence type="ECO:0000256" key="3">
    <source>
        <dbReference type="ARBA" id="ARBA00022833"/>
    </source>
</evidence>
<feature type="domain" description="U1-type" evidence="5">
    <location>
        <begin position="8"/>
        <end position="43"/>
    </location>
</feature>
<dbReference type="PANTHER" id="PTHR13173:SF10">
    <property type="entry name" value="WW DOMAIN-BINDING PROTEIN 4"/>
    <property type="match status" value="1"/>
</dbReference>
<dbReference type="AlphaFoldDB" id="A0A8E2EAN4"/>